<evidence type="ECO:0000313" key="2">
    <source>
        <dbReference type="Proteomes" id="UP000245802"/>
    </source>
</evidence>
<protein>
    <submittedName>
        <fullName evidence="1">Uncharacterized protein</fullName>
    </submittedName>
</protein>
<organism evidence="1 2">
    <name type="scientific">Gemmata obscuriglobus</name>
    <dbReference type="NCBI Taxonomy" id="114"/>
    <lineage>
        <taxon>Bacteria</taxon>
        <taxon>Pseudomonadati</taxon>
        <taxon>Planctomycetota</taxon>
        <taxon>Planctomycetia</taxon>
        <taxon>Gemmatales</taxon>
        <taxon>Gemmataceae</taxon>
        <taxon>Gemmata</taxon>
    </lineage>
</organism>
<name>A0A2Z3GN07_9BACT</name>
<keyword evidence="2" id="KW-1185">Reference proteome</keyword>
<reference evidence="1 2" key="1">
    <citation type="submission" date="2018-01" db="EMBL/GenBank/DDBJ databases">
        <title>G. obscuriglobus.</title>
        <authorList>
            <person name="Franke J."/>
            <person name="Blomberg W."/>
            <person name="Selmecki A."/>
        </authorList>
    </citation>
    <scope>NUCLEOTIDE SEQUENCE [LARGE SCALE GENOMIC DNA]</scope>
    <source>
        <strain evidence="1 2">DSM 5831</strain>
    </source>
</reference>
<sequence length="126" mass="13262">MAFVKLLPPEGGAPLSVADVIRRLADEFAEVHADPDAGQDHVAGMIAATLRFSDALPGKWERLARLQSVQHAAVCVSFGDDLGNVAACCVMPDSELFFGSPDEVDGPAWPLVERAASALGYRVDAG</sequence>
<dbReference type="EMBL" id="CP025958">
    <property type="protein sequence ID" value="AWM35589.1"/>
    <property type="molecule type" value="Genomic_DNA"/>
</dbReference>
<dbReference type="AlphaFoldDB" id="A0A2Z3GN07"/>
<accession>A0A2Z3GN07</accession>
<dbReference type="Proteomes" id="UP000245802">
    <property type="component" value="Chromosome"/>
</dbReference>
<evidence type="ECO:0000313" key="1">
    <source>
        <dbReference type="EMBL" id="AWM35589.1"/>
    </source>
</evidence>
<dbReference type="KEGG" id="gog:C1280_00160"/>
<proteinExistence type="predicted"/>
<gene>
    <name evidence="1" type="ORF">C1280_00160</name>
</gene>
<dbReference type="RefSeq" id="WP_010046922.1">
    <property type="nucleotide sequence ID" value="NZ_CP025958.1"/>
</dbReference>